<dbReference type="PROSITE" id="PS50222">
    <property type="entry name" value="EF_HAND_2"/>
    <property type="match status" value="4"/>
</dbReference>
<dbReference type="PANTHER" id="PTHR24089">
    <property type="entry name" value="SOLUTE CARRIER FAMILY 25"/>
    <property type="match status" value="1"/>
</dbReference>
<evidence type="ECO:0000256" key="7">
    <source>
        <dbReference type="ARBA" id="ARBA00023136"/>
    </source>
</evidence>
<feature type="domain" description="EF-hand" evidence="10">
    <location>
        <begin position="6"/>
        <end position="41"/>
    </location>
</feature>
<evidence type="ECO:0000313" key="12">
    <source>
        <dbReference type="Proteomes" id="UP001431209"/>
    </source>
</evidence>
<evidence type="ECO:0000256" key="3">
    <source>
        <dbReference type="ARBA" id="ARBA00022692"/>
    </source>
</evidence>
<keyword evidence="7 8" id="KW-0472">Membrane</keyword>
<feature type="domain" description="EF-hand" evidence="10">
    <location>
        <begin position="110"/>
        <end position="145"/>
    </location>
</feature>
<dbReference type="Proteomes" id="UP001431209">
    <property type="component" value="Unassembled WGS sequence"/>
</dbReference>
<keyword evidence="2 9" id="KW-0813">Transport</keyword>
<feature type="domain" description="EF-hand" evidence="10">
    <location>
        <begin position="42"/>
        <end position="70"/>
    </location>
</feature>
<dbReference type="GO" id="GO:0005509">
    <property type="term" value="F:calcium ion binding"/>
    <property type="evidence" value="ECO:0007669"/>
    <property type="project" value="InterPro"/>
</dbReference>
<dbReference type="InterPro" id="IPR018108">
    <property type="entry name" value="MCP_transmembrane"/>
</dbReference>
<dbReference type="CDD" id="cd00051">
    <property type="entry name" value="EFh"/>
    <property type="match status" value="1"/>
</dbReference>
<evidence type="ECO:0000256" key="6">
    <source>
        <dbReference type="ARBA" id="ARBA00022989"/>
    </source>
</evidence>
<comment type="caution">
    <text evidence="11">The sequence shown here is derived from an EMBL/GenBank/DDBJ whole genome shotgun (WGS) entry which is preliminary data.</text>
</comment>
<evidence type="ECO:0000256" key="9">
    <source>
        <dbReference type="RuleBase" id="RU000488"/>
    </source>
</evidence>
<evidence type="ECO:0000256" key="1">
    <source>
        <dbReference type="ARBA" id="ARBA00004448"/>
    </source>
</evidence>
<dbReference type="PROSITE" id="PS50920">
    <property type="entry name" value="SOLCAR"/>
    <property type="match status" value="3"/>
</dbReference>
<feature type="repeat" description="Solcar" evidence="8">
    <location>
        <begin position="375"/>
        <end position="462"/>
    </location>
</feature>
<protein>
    <submittedName>
        <fullName evidence="11">Mitochondrial substrate carrier family protein C</fullName>
    </submittedName>
</protein>
<comment type="subcellular location">
    <subcellularLocation>
        <location evidence="1">Mitochondrion inner membrane</location>
        <topology evidence="1">Multi-pass membrane protein</topology>
    </subcellularLocation>
</comment>
<dbReference type="SUPFAM" id="SSF103506">
    <property type="entry name" value="Mitochondrial carrier"/>
    <property type="match status" value="1"/>
</dbReference>
<dbReference type="Gene3D" id="1.50.40.10">
    <property type="entry name" value="Mitochondrial carrier domain"/>
    <property type="match status" value="1"/>
</dbReference>
<dbReference type="Pfam" id="PF13499">
    <property type="entry name" value="EF-hand_7"/>
    <property type="match status" value="2"/>
</dbReference>
<comment type="similarity">
    <text evidence="9">Belongs to the mitochondrial carrier (TC 2.A.29) family.</text>
</comment>
<keyword evidence="5" id="KW-0106">Calcium</keyword>
<dbReference type="InterPro" id="IPR018247">
    <property type="entry name" value="EF_Hand_1_Ca_BS"/>
</dbReference>
<feature type="domain" description="EF-hand" evidence="10">
    <location>
        <begin position="73"/>
        <end position="108"/>
    </location>
</feature>
<dbReference type="PROSITE" id="PS00018">
    <property type="entry name" value="EF_HAND_1"/>
    <property type="match status" value="1"/>
</dbReference>
<feature type="repeat" description="Solcar" evidence="8">
    <location>
        <begin position="279"/>
        <end position="365"/>
    </location>
</feature>
<dbReference type="InterPro" id="IPR011992">
    <property type="entry name" value="EF-hand-dom_pair"/>
</dbReference>
<dbReference type="SMART" id="SM00054">
    <property type="entry name" value="EFh"/>
    <property type="match status" value="4"/>
</dbReference>
<evidence type="ECO:0000313" key="11">
    <source>
        <dbReference type="EMBL" id="KAL0491940.1"/>
    </source>
</evidence>
<dbReference type="InterPro" id="IPR002048">
    <property type="entry name" value="EF_hand_dom"/>
</dbReference>
<accession>A0AAW2ZSW9</accession>
<dbReference type="Gene3D" id="1.10.238.10">
    <property type="entry name" value="EF-hand"/>
    <property type="match status" value="2"/>
</dbReference>
<dbReference type="SUPFAM" id="SSF47473">
    <property type="entry name" value="EF-hand"/>
    <property type="match status" value="1"/>
</dbReference>
<keyword evidence="12" id="KW-1185">Reference proteome</keyword>
<dbReference type="GO" id="GO:0055085">
    <property type="term" value="P:transmembrane transport"/>
    <property type="evidence" value="ECO:0007669"/>
    <property type="project" value="InterPro"/>
</dbReference>
<dbReference type="InterPro" id="IPR002067">
    <property type="entry name" value="MCP"/>
</dbReference>
<gene>
    <name evidence="11" type="ORF">AKO1_010084</name>
</gene>
<keyword evidence="4" id="KW-0677">Repeat</keyword>
<dbReference type="PRINTS" id="PR00926">
    <property type="entry name" value="MITOCARRIER"/>
</dbReference>
<evidence type="ECO:0000256" key="4">
    <source>
        <dbReference type="ARBA" id="ARBA00022737"/>
    </source>
</evidence>
<proteinExistence type="inferred from homology"/>
<sequence>MTEEEKQEQELKLLFDALDTNKDKKLIPEEVRTYLKTLKLPCTNTHVKNIMDAVDLDHDGFITFEELKAFASRNTKDLRKLFDEIDTNKDGKLTIDEVREALPRLHIHPYTQDQLARMMKQVDKDLDGTISFDEWRTLLCLIPASNIEVLFQYWQEAAVIDDTPEGLMLATSMPLAPSTTPFMDSIKVFAAGGISGAASRTITAPLERLKIMYQVSTEKPPSVIRGLEQMYRNDGISGLFRGNLTNVLKVVPEKSLKFLSFEFSKNLLTMTASQADQELSATKLFVAGSMSGVITHTITFPMEVIRTRLSVAPKSHYAGIVDCARKIAVAEGRVRPFFRGLSASLVSTIPYSGINLMSYELMKKALYAASGDKDPTIASLMVVGSASNTASQMFFYPLTVAKSRIIMQGHDHSQKKGLVAVLSDIYKVEGTRGLFKGFVPQLLKSAPSHAIMFGVYEQCKRWFGLKDSHHKKH</sequence>
<evidence type="ECO:0000256" key="8">
    <source>
        <dbReference type="PROSITE-ProRule" id="PRU00282"/>
    </source>
</evidence>
<dbReference type="InterPro" id="IPR023395">
    <property type="entry name" value="MCP_dom_sf"/>
</dbReference>
<dbReference type="GO" id="GO:0005743">
    <property type="term" value="C:mitochondrial inner membrane"/>
    <property type="evidence" value="ECO:0007669"/>
    <property type="project" value="UniProtKB-SubCell"/>
</dbReference>
<evidence type="ECO:0000259" key="10">
    <source>
        <dbReference type="PROSITE" id="PS50222"/>
    </source>
</evidence>
<dbReference type="Pfam" id="PF00153">
    <property type="entry name" value="Mito_carr"/>
    <property type="match status" value="3"/>
</dbReference>
<organism evidence="11 12">
    <name type="scientific">Acrasis kona</name>
    <dbReference type="NCBI Taxonomy" id="1008807"/>
    <lineage>
        <taxon>Eukaryota</taxon>
        <taxon>Discoba</taxon>
        <taxon>Heterolobosea</taxon>
        <taxon>Tetramitia</taxon>
        <taxon>Eutetramitia</taxon>
        <taxon>Acrasidae</taxon>
        <taxon>Acrasis</taxon>
    </lineage>
</organism>
<reference evidence="11 12" key="1">
    <citation type="submission" date="2024-03" db="EMBL/GenBank/DDBJ databases">
        <title>The Acrasis kona genome and developmental transcriptomes reveal deep origins of eukaryotic multicellular pathways.</title>
        <authorList>
            <person name="Sheikh S."/>
            <person name="Fu C.-J."/>
            <person name="Brown M.W."/>
            <person name="Baldauf S.L."/>
        </authorList>
    </citation>
    <scope>NUCLEOTIDE SEQUENCE [LARGE SCALE GENOMIC DNA]</scope>
    <source>
        <strain evidence="11 12">ATCC MYA-3509</strain>
    </source>
</reference>
<dbReference type="EMBL" id="JAOPGA020001890">
    <property type="protein sequence ID" value="KAL0491940.1"/>
    <property type="molecule type" value="Genomic_DNA"/>
</dbReference>
<keyword evidence="3 8" id="KW-0812">Transmembrane</keyword>
<dbReference type="AlphaFoldDB" id="A0AAW2ZSW9"/>
<keyword evidence="6" id="KW-1133">Transmembrane helix</keyword>
<evidence type="ECO:0000256" key="2">
    <source>
        <dbReference type="ARBA" id="ARBA00022448"/>
    </source>
</evidence>
<name>A0AAW2ZSW9_9EUKA</name>
<feature type="repeat" description="Solcar" evidence="8">
    <location>
        <begin position="183"/>
        <end position="267"/>
    </location>
</feature>
<evidence type="ECO:0000256" key="5">
    <source>
        <dbReference type="ARBA" id="ARBA00022837"/>
    </source>
</evidence>